<evidence type="ECO:0000256" key="1">
    <source>
        <dbReference type="ARBA" id="ARBA00008791"/>
    </source>
</evidence>
<dbReference type="EMBL" id="FNCJ01000006">
    <property type="protein sequence ID" value="SDH01172.1"/>
    <property type="molecule type" value="Genomic_DNA"/>
</dbReference>
<dbReference type="PANTHER" id="PTHR46268:SF15">
    <property type="entry name" value="UNIVERSAL STRESS PROTEIN HP_0031"/>
    <property type="match status" value="1"/>
</dbReference>
<dbReference type="OrthoDB" id="5781119at2"/>
<sequence length="164" mass="17420">MFDIVLVPLDGAPQRAHVIDLAARAATPGSSTLHLLCVVDPSYAQPPGDPIRIEPSLREPGSIQADGLVYPYAVEQTGDAERILAAAAERLTAHGFAVERHVRAGAPGDVIVDEARRIAADVIVMGHRHLSRLRRWANPSTAGEVIEHAPCPVLVQTRDGGGHA</sequence>
<dbReference type="Pfam" id="PF00582">
    <property type="entry name" value="Usp"/>
    <property type="match status" value="1"/>
</dbReference>
<reference evidence="3 4" key="1">
    <citation type="submission" date="2016-10" db="EMBL/GenBank/DDBJ databases">
        <authorList>
            <person name="de Groot N.N."/>
        </authorList>
    </citation>
    <scope>NUCLEOTIDE SEQUENCE [LARGE SCALE GENOMIC DNA]</scope>
    <source>
        <strain evidence="3 4">LMG 2247</strain>
    </source>
</reference>
<dbReference type="Proteomes" id="UP000199706">
    <property type="component" value="Unassembled WGS sequence"/>
</dbReference>
<comment type="similarity">
    <text evidence="1">Belongs to the universal stress protein A family.</text>
</comment>
<feature type="domain" description="UspA" evidence="2">
    <location>
        <begin position="1"/>
        <end position="155"/>
    </location>
</feature>
<dbReference type="PRINTS" id="PR01438">
    <property type="entry name" value="UNVRSLSTRESS"/>
</dbReference>
<dbReference type="SUPFAM" id="SSF52402">
    <property type="entry name" value="Adenine nucleotide alpha hydrolases-like"/>
    <property type="match status" value="1"/>
</dbReference>
<dbReference type="InterPro" id="IPR006016">
    <property type="entry name" value="UspA"/>
</dbReference>
<dbReference type="InterPro" id="IPR014729">
    <property type="entry name" value="Rossmann-like_a/b/a_fold"/>
</dbReference>
<name>A0A1G7YX78_9BURK</name>
<dbReference type="CDD" id="cd00293">
    <property type="entry name" value="USP-like"/>
    <property type="match status" value="1"/>
</dbReference>
<dbReference type="InterPro" id="IPR006015">
    <property type="entry name" value="Universal_stress_UspA"/>
</dbReference>
<organism evidence="3 4">
    <name type="scientific">Paraburkholderia phenazinium</name>
    <dbReference type="NCBI Taxonomy" id="60549"/>
    <lineage>
        <taxon>Bacteria</taxon>
        <taxon>Pseudomonadati</taxon>
        <taxon>Pseudomonadota</taxon>
        <taxon>Betaproteobacteria</taxon>
        <taxon>Burkholderiales</taxon>
        <taxon>Burkholderiaceae</taxon>
        <taxon>Paraburkholderia</taxon>
    </lineage>
</organism>
<protein>
    <submittedName>
        <fullName evidence="3">Nucleotide-binding universal stress protein, UspA family</fullName>
    </submittedName>
</protein>
<gene>
    <name evidence="3" type="ORF">SAMN05216466_106358</name>
</gene>
<evidence type="ECO:0000313" key="4">
    <source>
        <dbReference type="Proteomes" id="UP000199706"/>
    </source>
</evidence>
<evidence type="ECO:0000313" key="3">
    <source>
        <dbReference type="EMBL" id="SDH01172.1"/>
    </source>
</evidence>
<dbReference type="PANTHER" id="PTHR46268">
    <property type="entry name" value="STRESS RESPONSE PROTEIN NHAX"/>
    <property type="match status" value="1"/>
</dbReference>
<dbReference type="RefSeq" id="WP_090685618.1">
    <property type="nucleotide sequence ID" value="NZ_FNCJ01000006.1"/>
</dbReference>
<proteinExistence type="inferred from homology"/>
<dbReference type="AlphaFoldDB" id="A0A1G7YX78"/>
<evidence type="ECO:0000259" key="2">
    <source>
        <dbReference type="Pfam" id="PF00582"/>
    </source>
</evidence>
<dbReference type="Gene3D" id="3.40.50.620">
    <property type="entry name" value="HUPs"/>
    <property type="match status" value="1"/>
</dbReference>
<accession>A0A1G7YX78</accession>